<gene>
    <name evidence="2" type="ORF">GHC21_01000</name>
</gene>
<evidence type="ECO:0000313" key="2">
    <source>
        <dbReference type="EMBL" id="QGH28319.1"/>
    </source>
</evidence>
<name>A0ABX6DIK6_KLUIN</name>
<evidence type="ECO:0000256" key="1">
    <source>
        <dbReference type="SAM" id="Phobius"/>
    </source>
</evidence>
<keyword evidence="1" id="KW-0812">Transmembrane</keyword>
<dbReference type="Proteomes" id="UP000344450">
    <property type="component" value="Chromosome"/>
</dbReference>
<organism evidence="2 3">
    <name type="scientific">Kluyvera intermedia</name>
    <name type="common">Enterobacter intermedius</name>
    <dbReference type="NCBI Taxonomy" id="61648"/>
    <lineage>
        <taxon>Bacteria</taxon>
        <taxon>Pseudomonadati</taxon>
        <taxon>Pseudomonadota</taxon>
        <taxon>Gammaproteobacteria</taxon>
        <taxon>Enterobacterales</taxon>
        <taxon>Enterobacteriaceae</taxon>
        <taxon>Kluyvera</taxon>
    </lineage>
</organism>
<dbReference type="EMBL" id="CP045845">
    <property type="protein sequence ID" value="QGH28319.1"/>
    <property type="molecule type" value="Genomic_DNA"/>
</dbReference>
<feature type="transmembrane region" description="Helical" evidence="1">
    <location>
        <begin position="20"/>
        <end position="49"/>
    </location>
</feature>
<feature type="transmembrane region" description="Helical" evidence="1">
    <location>
        <begin position="61"/>
        <end position="91"/>
    </location>
</feature>
<evidence type="ECO:0000313" key="3">
    <source>
        <dbReference type="Proteomes" id="UP000344450"/>
    </source>
</evidence>
<reference evidence="2 3" key="1">
    <citation type="submission" date="2019-10" db="EMBL/GenBank/DDBJ databases">
        <title>Complete genome sequencing of drug resistant plasmids in Kluyvera intermedia.</title>
        <authorList>
            <person name="Ke C."/>
            <person name="Jian S."/>
        </authorList>
    </citation>
    <scope>NUCLEOTIDE SEQUENCE [LARGE SCALE GENOMIC DNA]</scope>
    <source>
        <strain evidence="2 3">N2-1</strain>
    </source>
</reference>
<keyword evidence="3" id="KW-1185">Reference proteome</keyword>
<proteinExistence type="predicted"/>
<keyword evidence="1" id="KW-1133">Transmembrane helix</keyword>
<keyword evidence="1" id="KW-0472">Membrane</keyword>
<accession>A0ABX6DIK6</accession>
<protein>
    <recommendedName>
        <fullName evidence="4">DUF4064 domain-containing protein</fullName>
    </recommendedName>
</protein>
<evidence type="ECO:0008006" key="4">
    <source>
        <dbReference type="Google" id="ProtNLM"/>
    </source>
</evidence>
<sequence>MDEFRTVSLKKISAGSIFKIHLLGLMCSLVPLGIFNGILGAIGITLFAVRWNGEVMHGFGVLIISPLFFALLALVLTGIMGCLSWLGLWIYGQFRSLELRIVSDNKNSQDK</sequence>